<dbReference type="SMART" id="SM00382">
    <property type="entry name" value="AAA"/>
    <property type="match status" value="1"/>
</dbReference>
<accession>A0A6I1FCK6</accession>
<protein>
    <submittedName>
        <fullName evidence="5">ATP-binding cassette domain-containing protein</fullName>
    </submittedName>
</protein>
<dbReference type="AlphaFoldDB" id="A0A6I1FCK6"/>
<reference evidence="5 6" key="1">
    <citation type="submission" date="2019-10" db="EMBL/GenBank/DDBJ databases">
        <title>Bacillus aerolatum sp. nov., isolated from bioaerosol of sport playgrounds.</title>
        <authorList>
            <person name="Chen P."/>
            <person name="Zhang G."/>
        </authorList>
    </citation>
    <scope>NUCLEOTIDE SEQUENCE [LARGE SCALE GENOMIC DNA]</scope>
    <source>
        <strain evidence="5 6">CX253</strain>
    </source>
</reference>
<keyword evidence="2" id="KW-0547">Nucleotide-binding</keyword>
<gene>
    <name evidence="5" type="ORF">F9802_15805</name>
</gene>
<dbReference type="PROSITE" id="PS50893">
    <property type="entry name" value="ABC_TRANSPORTER_2"/>
    <property type="match status" value="1"/>
</dbReference>
<evidence type="ECO:0000256" key="3">
    <source>
        <dbReference type="ARBA" id="ARBA00022840"/>
    </source>
</evidence>
<dbReference type="InterPro" id="IPR027417">
    <property type="entry name" value="P-loop_NTPase"/>
</dbReference>
<dbReference type="GO" id="GO:0005524">
    <property type="term" value="F:ATP binding"/>
    <property type="evidence" value="ECO:0007669"/>
    <property type="project" value="UniProtKB-KW"/>
</dbReference>
<dbReference type="RefSeq" id="WP_152153699.1">
    <property type="nucleotide sequence ID" value="NZ_WEIO01000010.1"/>
</dbReference>
<keyword evidence="1" id="KW-0813">Transport</keyword>
<dbReference type="GO" id="GO:0016887">
    <property type="term" value="F:ATP hydrolysis activity"/>
    <property type="evidence" value="ECO:0007669"/>
    <property type="project" value="InterPro"/>
</dbReference>
<evidence type="ECO:0000259" key="4">
    <source>
        <dbReference type="PROSITE" id="PS50893"/>
    </source>
</evidence>
<dbReference type="Pfam" id="PF00005">
    <property type="entry name" value="ABC_tran"/>
    <property type="match status" value="1"/>
</dbReference>
<comment type="caution">
    <text evidence="5">The sequence shown here is derived from an EMBL/GenBank/DDBJ whole genome shotgun (WGS) entry which is preliminary data.</text>
</comment>
<dbReference type="PANTHER" id="PTHR42939">
    <property type="entry name" value="ABC TRANSPORTER ATP-BINDING PROTEIN ALBC-RELATED"/>
    <property type="match status" value="1"/>
</dbReference>
<keyword evidence="3 5" id="KW-0067">ATP-binding</keyword>
<organism evidence="5 6">
    <name type="scientific">Bacillus aerolatus</name>
    <dbReference type="NCBI Taxonomy" id="2653354"/>
    <lineage>
        <taxon>Bacteria</taxon>
        <taxon>Bacillati</taxon>
        <taxon>Bacillota</taxon>
        <taxon>Bacilli</taxon>
        <taxon>Bacillales</taxon>
        <taxon>Bacillaceae</taxon>
        <taxon>Bacillus</taxon>
    </lineage>
</organism>
<dbReference type="InterPro" id="IPR003593">
    <property type="entry name" value="AAA+_ATPase"/>
</dbReference>
<dbReference type="Gene3D" id="3.40.50.300">
    <property type="entry name" value="P-loop containing nucleotide triphosphate hydrolases"/>
    <property type="match status" value="1"/>
</dbReference>
<dbReference type="EMBL" id="WEIO01000010">
    <property type="protein sequence ID" value="KAB7705023.1"/>
    <property type="molecule type" value="Genomic_DNA"/>
</dbReference>
<name>A0A6I1FCK6_9BACI</name>
<dbReference type="PANTHER" id="PTHR42939:SF1">
    <property type="entry name" value="ABC TRANSPORTER ATP-BINDING PROTEIN ALBC-RELATED"/>
    <property type="match status" value="1"/>
</dbReference>
<evidence type="ECO:0000256" key="2">
    <source>
        <dbReference type="ARBA" id="ARBA00022741"/>
    </source>
</evidence>
<evidence type="ECO:0000313" key="5">
    <source>
        <dbReference type="EMBL" id="KAB7705023.1"/>
    </source>
</evidence>
<proteinExistence type="predicted"/>
<keyword evidence="6" id="KW-1185">Reference proteome</keyword>
<dbReference type="InterPro" id="IPR003439">
    <property type="entry name" value="ABC_transporter-like_ATP-bd"/>
</dbReference>
<dbReference type="SUPFAM" id="SSF52540">
    <property type="entry name" value="P-loop containing nucleoside triphosphate hydrolases"/>
    <property type="match status" value="1"/>
</dbReference>
<evidence type="ECO:0000256" key="1">
    <source>
        <dbReference type="ARBA" id="ARBA00022448"/>
    </source>
</evidence>
<dbReference type="Proteomes" id="UP000429595">
    <property type="component" value="Unassembled WGS sequence"/>
</dbReference>
<dbReference type="InterPro" id="IPR051782">
    <property type="entry name" value="ABC_Transporter_VariousFunc"/>
</dbReference>
<sequence>MEKIMEESQAGFSVNGKDILRGVNIAIEEGAAVAVTGANGSGKSSLIKLLAGICEPQTGKIHRNFNSHAYVPEHFPEHLPFTIKKYLDLLREMSGGRKKEEVSHYTTLFGLDSFLDVPLKKCSKGTKQKAGFIQALLKEADVLFLDEPFTGLDENAVQSAVDLLLERRGRKTMVFTLHEFALVQQLATHMAVIEEGRLVSFSAVQKKSGIMLITCQFSAPLPENVLQADKLAERTYRLTVQKGESDKVLRQILRNGGHIIEVRAGEAQ</sequence>
<evidence type="ECO:0000313" key="6">
    <source>
        <dbReference type="Proteomes" id="UP000429595"/>
    </source>
</evidence>
<feature type="domain" description="ABC transporter" evidence="4">
    <location>
        <begin position="5"/>
        <end position="220"/>
    </location>
</feature>